<organism evidence="2">
    <name type="scientific">viral metagenome</name>
    <dbReference type="NCBI Taxonomy" id="1070528"/>
    <lineage>
        <taxon>unclassified sequences</taxon>
        <taxon>metagenomes</taxon>
        <taxon>organismal metagenomes</taxon>
    </lineage>
</organism>
<dbReference type="AlphaFoldDB" id="A0A6M3IYH2"/>
<dbReference type="EMBL" id="MT144713">
    <property type="protein sequence ID" value="QJH98051.1"/>
    <property type="molecule type" value="Genomic_DNA"/>
</dbReference>
<reference evidence="2" key="1">
    <citation type="submission" date="2020-03" db="EMBL/GenBank/DDBJ databases">
        <title>The deep terrestrial virosphere.</title>
        <authorList>
            <person name="Holmfeldt K."/>
            <person name="Nilsson E."/>
            <person name="Simone D."/>
            <person name="Lopez-Fernandez M."/>
            <person name="Wu X."/>
            <person name="de Brujin I."/>
            <person name="Lundin D."/>
            <person name="Andersson A."/>
            <person name="Bertilsson S."/>
            <person name="Dopson M."/>
        </authorList>
    </citation>
    <scope>NUCLEOTIDE SEQUENCE</scope>
    <source>
        <strain evidence="3">MM171B00332</strain>
        <strain evidence="2">MM415B00738</strain>
        <strain evidence="4">TM448B01181</strain>
    </source>
</reference>
<dbReference type="CDD" id="cd03801">
    <property type="entry name" value="GT4_PimA-like"/>
    <property type="match status" value="1"/>
</dbReference>
<accession>A0A6M3IYH2</accession>
<dbReference type="SUPFAM" id="SSF53756">
    <property type="entry name" value="UDP-Glycosyltransferase/glycogen phosphorylase"/>
    <property type="match status" value="1"/>
</dbReference>
<dbReference type="Pfam" id="PF00534">
    <property type="entry name" value="Glycos_transf_1"/>
    <property type="match status" value="1"/>
</dbReference>
<evidence type="ECO:0000313" key="4">
    <source>
        <dbReference type="EMBL" id="QJH98051.1"/>
    </source>
</evidence>
<dbReference type="GO" id="GO:0016757">
    <property type="term" value="F:glycosyltransferase activity"/>
    <property type="evidence" value="ECO:0007669"/>
    <property type="project" value="InterPro"/>
</dbReference>
<protein>
    <submittedName>
        <fullName evidence="2">Putative glycosyltransferase</fullName>
    </submittedName>
</protein>
<dbReference type="InterPro" id="IPR001296">
    <property type="entry name" value="Glyco_trans_1"/>
</dbReference>
<dbReference type="EMBL" id="MT143880">
    <property type="protein sequence ID" value="QJB04358.1"/>
    <property type="molecule type" value="Genomic_DNA"/>
</dbReference>
<dbReference type="Gene3D" id="3.40.50.2000">
    <property type="entry name" value="Glycogen Phosphorylase B"/>
    <property type="match status" value="1"/>
</dbReference>
<dbReference type="PANTHER" id="PTHR12526:SF636">
    <property type="entry name" value="BLL3647 PROTEIN"/>
    <property type="match status" value="1"/>
</dbReference>
<gene>
    <name evidence="3" type="ORF">MM171B00332_0021</name>
    <name evidence="2" type="ORF">MM415B00738_0004</name>
    <name evidence="4" type="ORF">TM448B01181_0014</name>
</gene>
<evidence type="ECO:0000313" key="3">
    <source>
        <dbReference type="EMBL" id="QJB04358.1"/>
    </source>
</evidence>
<evidence type="ECO:0000313" key="2">
    <source>
        <dbReference type="EMBL" id="QJA62716.1"/>
    </source>
</evidence>
<proteinExistence type="predicted"/>
<sequence>MNLLIASHSACHERQLLFYRELSKHFDNTVVIGPNKWAGLSLQNSTQEGFITRGLPVVNQGSLTLFQFIALETTLQLPIIPKIDLFLIQEEWWSRATENLLATANRIGAKKILFTWENIHRPYEREKETINQADAIICGNNDAEQIIRDSGYRGFIYQLPQVGIDTTLFSPPPESPEKIHDLVFCGRPVVEKGIDTIQEAAKNNNWKLLILSNLSYRELPAQLARARIFVTLPKDTPYWKEQSGGYSSLEALSCGLPVITTDCGAIPQYIPKRIAKILKQETDMEKALTAAVKKLLSSQSDTAGARQYIVENYSNQVVAKHTAEAMEEL</sequence>
<name>A0A6M3IYH2_9ZZZZ</name>
<keyword evidence="2" id="KW-0808">Transferase</keyword>
<dbReference type="EMBL" id="MT141479">
    <property type="protein sequence ID" value="QJA62716.1"/>
    <property type="molecule type" value="Genomic_DNA"/>
</dbReference>
<dbReference type="PANTHER" id="PTHR12526">
    <property type="entry name" value="GLYCOSYLTRANSFERASE"/>
    <property type="match status" value="1"/>
</dbReference>
<evidence type="ECO:0000259" key="1">
    <source>
        <dbReference type="Pfam" id="PF00534"/>
    </source>
</evidence>
<feature type="domain" description="Glycosyl transferase family 1" evidence="1">
    <location>
        <begin position="182"/>
        <end position="307"/>
    </location>
</feature>